<name>A0A5C6MWA0_9TELE</name>
<dbReference type="AlphaFoldDB" id="A0A5C6MWA0"/>
<dbReference type="PANTHER" id="PTHR35450">
    <property type="entry name" value="REVERSE TRANSCRIPTASE DOMAIN-CONTAINING PROTEIN"/>
    <property type="match status" value="1"/>
</dbReference>
<evidence type="ECO:0000313" key="1">
    <source>
        <dbReference type="EMBL" id="TWW59283.1"/>
    </source>
</evidence>
<proteinExistence type="predicted"/>
<keyword evidence="2" id="KW-1185">Reference proteome</keyword>
<reference evidence="1 2" key="1">
    <citation type="submission" date="2019-04" db="EMBL/GenBank/DDBJ databases">
        <title>Chromosome genome assembly for Takifugu flavidus.</title>
        <authorList>
            <person name="Xiao S."/>
        </authorList>
    </citation>
    <scope>NUCLEOTIDE SEQUENCE [LARGE SCALE GENOMIC DNA]</scope>
    <source>
        <strain evidence="1">HTHZ2018</strain>
        <tissue evidence="1">Muscle</tissue>
    </source>
</reference>
<comment type="caution">
    <text evidence="1">The sequence shown here is derived from an EMBL/GenBank/DDBJ whole genome shotgun (WGS) entry which is preliminary data.</text>
</comment>
<sequence length="239" mass="26822">MGGRAFSYQAPLLWNQLPVQRLTRHSGVPHPRYKYATARGSQDAKASVGVISSSPPNIEIWYTIGTRAADLRERIMKSWGNSTTSLPRLTHKVPDESLLEDMNRALSKEATHNSTAQWLQDLQAEHSQLPEQDPVVITLADIQTIVSKMKSWTAPGPDNIHAYWLKKLTALHERLAAQMNQLLTSGDHPEWLTQGPTVLIMKDPQKGTILSNYWPITCLSTTWKLLSGIIVAKISRHMD</sequence>
<organism evidence="1 2">
    <name type="scientific">Takifugu flavidus</name>
    <name type="common">sansaifugu</name>
    <dbReference type="NCBI Taxonomy" id="433684"/>
    <lineage>
        <taxon>Eukaryota</taxon>
        <taxon>Metazoa</taxon>
        <taxon>Chordata</taxon>
        <taxon>Craniata</taxon>
        <taxon>Vertebrata</taxon>
        <taxon>Euteleostomi</taxon>
        <taxon>Actinopterygii</taxon>
        <taxon>Neopterygii</taxon>
        <taxon>Teleostei</taxon>
        <taxon>Neoteleostei</taxon>
        <taxon>Acanthomorphata</taxon>
        <taxon>Eupercaria</taxon>
        <taxon>Tetraodontiformes</taxon>
        <taxon>Tetradontoidea</taxon>
        <taxon>Tetraodontidae</taxon>
        <taxon>Takifugu</taxon>
    </lineage>
</organism>
<dbReference type="PANTHER" id="PTHR35450:SF2">
    <property type="entry name" value="REVERSE TRANSCRIPTASE DOMAIN-CONTAINING PROTEIN"/>
    <property type="match status" value="1"/>
</dbReference>
<dbReference type="Proteomes" id="UP000324091">
    <property type="component" value="Chromosome 6"/>
</dbReference>
<accession>A0A5C6MWA0</accession>
<gene>
    <name evidence="1" type="ORF">D4764_06G0008130</name>
</gene>
<protein>
    <submittedName>
        <fullName evidence="1">Uncharacterized protein</fullName>
    </submittedName>
</protein>
<evidence type="ECO:0000313" key="2">
    <source>
        <dbReference type="Proteomes" id="UP000324091"/>
    </source>
</evidence>
<dbReference type="EMBL" id="RHFK02000019">
    <property type="protein sequence ID" value="TWW59283.1"/>
    <property type="molecule type" value="Genomic_DNA"/>
</dbReference>